<comment type="similarity">
    <text evidence="1 2">Belongs to the pyrroline-5-carboxylate reductase family.</text>
</comment>
<dbReference type="Gene3D" id="1.10.3730.10">
    <property type="entry name" value="ProC C-terminal domain-like"/>
    <property type="match status" value="1"/>
</dbReference>
<sequence length="276" mass="30841">MRIGLIGTGNMGTILTEAFAESLSISCENIIITNRTISKAERIKQHYPTIHVRPSAHEVIAEADYIFLCVKPLEIHPLLREINPELLQNKCFISITSPVHTDELEQLINCPVVRAVPSITNRSLSGTTLVTFGQLCNEQQKKDVLYMLQEISTPVQIDNNVIRIASDLASCGPAFFSYLAQSYVDAAVENTEITKEQATMLTSNMLIGLGKLLEKQIYTLPSLEEKVCVKGGVTGKGIEVLEKYALQMFEELVAVTHEKYEIDRDEVTQQFHSRTQ</sequence>
<dbReference type="Gene3D" id="3.40.50.720">
    <property type="entry name" value="NAD(P)-binding Rossmann-like Domain"/>
    <property type="match status" value="1"/>
</dbReference>
<comment type="function">
    <text evidence="2">Catalyzes the reduction of 1-pyrroline-5-carboxylate (PCA) to L-proline.</text>
</comment>
<feature type="binding site" evidence="3">
    <location>
        <begin position="6"/>
        <end position="11"/>
    </location>
    <ligand>
        <name>NADP(+)</name>
        <dbReference type="ChEBI" id="CHEBI:58349"/>
    </ligand>
</feature>
<evidence type="ECO:0000259" key="5">
    <source>
        <dbReference type="Pfam" id="PF14748"/>
    </source>
</evidence>
<keyword evidence="7" id="KW-1185">Reference proteome</keyword>
<keyword evidence="2" id="KW-0963">Cytoplasm</keyword>
<dbReference type="GO" id="GO:0055129">
    <property type="term" value="P:L-proline biosynthetic process"/>
    <property type="evidence" value="ECO:0007669"/>
    <property type="project" value="UniProtKB-UniRule"/>
</dbReference>
<proteinExistence type="inferred from homology"/>
<dbReference type="InterPro" id="IPR008927">
    <property type="entry name" value="6-PGluconate_DH-like_C_sf"/>
</dbReference>
<dbReference type="NCBIfam" id="NF005814">
    <property type="entry name" value="PRK07680.1"/>
    <property type="match status" value="1"/>
</dbReference>
<feature type="domain" description="Pyrroline-5-carboxylate reductase catalytic N-terminal" evidence="4">
    <location>
        <begin position="2"/>
        <end position="97"/>
    </location>
</feature>
<dbReference type="Pfam" id="PF03807">
    <property type="entry name" value="F420_oxidored"/>
    <property type="match status" value="1"/>
</dbReference>
<comment type="pathway">
    <text evidence="2">Amino-acid biosynthesis; L-proline biosynthesis; L-proline from L-glutamate 5-semialdehyde: step 1/1.</text>
</comment>
<gene>
    <name evidence="2" type="primary">proC</name>
    <name evidence="6" type="ORF">BFG57_11595</name>
</gene>
<dbReference type="InterPro" id="IPR028939">
    <property type="entry name" value="P5C_Rdtase_cat_N"/>
</dbReference>
<dbReference type="OrthoDB" id="9805754at2"/>
<dbReference type="Pfam" id="PF14748">
    <property type="entry name" value="P5CR_dimer"/>
    <property type="match status" value="1"/>
</dbReference>
<dbReference type="SUPFAM" id="SSF51735">
    <property type="entry name" value="NAD(P)-binding Rossmann-fold domains"/>
    <property type="match status" value="1"/>
</dbReference>
<evidence type="ECO:0000259" key="4">
    <source>
        <dbReference type="Pfam" id="PF03807"/>
    </source>
</evidence>
<dbReference type="InterPro" id="IPR000304">
    <property type="entry name" value="Pyrroline-COOH_reductase"/>
</dbReference>
<dbReference type="InterPro" id="IPR029036">
    <property type="entry name" value="P5CR_dimer"/>
</dbReference>
<dbReference type="STRING" id="1305675.BFG57_11595"/>
<evidence type="ECO:0000256" key="3">
    <source>
        <dbReference type="PIRSR" id="PIRSR000193-1"/>
    </source>
</evidence>
<dbReference type="HAMAP" id="MF_01925">
    <property type="entry name" value="P5C_reductase"/>
    <property type="match status" value="1"/>
</dbReference>
<name>A0A1E5LHY6_9BACI</name>
<dbReference type="PIRSF" id="PIRSF000193">
    <property type="entry name" value="Pyrrol-5-carb_rd"/>
    <property type="match status" value="1"/>
</dbReference>
<dbReference type="GO" id="GO:0004735">
    <property type="term" value="F:pyrroline-5-carboxylate reductase activity"/>
    <property type="evidence" value="ECO:0007669"/>
    <property type="project" value="UniProtKB-UniRule"/>
</dbReference>
<evidence type="ECO:0000256" key="2">
    <source>
        <dbReference type="HAMAP-Rule" id="MF_01925"/>
    </source>
</evidence>
<dbReference type="PROSITE" id="PS00521">
    <property type="entry name" value="P5CR"/>
    <property type="match status" value="1"/>
</dbReference>
<feature type="domain" description="Pyrroline-5-carboxylate reductase dimerisation" evidence="5">
    <location>
        <begin position="162"/>
        <end position="253"/>
    </location>
</feature>
<accession>A0A1E5LHY6</accession>
<keyword evidence="2 3" id="KW-0521">NADP</keyword>
<dbReference type="AlphaFoldDB" id="A0A1E5LHY6"/>
<dbReference type="EMBL" id="MJEH01000010">
    <property type="protein sequence ID" value="OEH93678.1"/>
    <property type="molecule type" value="Genomic_DNA"/>
</dbReference>
<dbReference type="RefSeq" id="WP_069716253.1">
    <property type="nucleotide sequence ID" value="NZ_MJEH01000010.1"/>
</dbReference>
<keyword evidence="2" id="KW-0028">Amino-acid biosynthesis</keyword>
<comment type="catalytic activity">
    <reaction evidence="2">
        <text>L-proline + NADP(+) = (S)-1-pyrroline-5-carboxylate + NADPH + 2 H(+)</text>
        <dbReference type="Rhea" id="RHEA:14109"/>
        <dbReference type="ChEBI" id="CHEBI:15378"/>
        <dbReference type="ChEBI" id="CHEBI:17388"/>
        <dbReference type="ChEBI" id="CHEBI:57783"/>
        <dbReference type="ChEBI" id="CHEBI:58349"/>
        <dbReference type="ChEBI" id="CHEBI:60039"/>
        <dbReference type="EC" id="1.5.1.2"/>
    </reaction>
</comment>
<dbReference type="GO" id="GO:0005737">
    <property type="term" value="C:cytoplasm"/>
    <property type="evidence" value="ECO:0007669"/>
    <property type="project" value="UniProtKB-SubCell"/>
</dbReference>
<dbReference type="InterPro" id="IPR036291">
    <property type="entry name" value="NAD(P)-bd_dom_sf"/>
</dbReference>
<dbReference type="PANTHER" id="PTHR11645">
    <property type="entry name" value="PYRROLINE-5-CARBOXYLATE REDUCTASE"/>
    <property type="match status" value="1"/>
</dbReference>
<comment type="catalytic activity">
    <reaction evidence="2">
        <text>L-proline + NAD(+) = (S)-1-pyrroline-5-carboxylate + NADH + 2 H(+)</text>
        <dbReference type="Rhea" id="RHEA:14105"/>
        <dbReference type="ChEBI" id="CHEBI:15378"/>
        <dbReference type="ChEBI" id="CHEBI:17388"/>
        <dbReference type="ChEBI" id="CHEBI:57540"/>
        <dbReference type="ChEBI" id="CHEBI:57945"/>
        <dbReference type="ChEBI" id="CHEBI:60039"/>
        <dbReference type="EC" id="1.5.1.2"/>
    </reaction>
</comment>
<dbReference type="InterPro" id="IPR053790">
    <property type="entry name" value="P5CR-like_CS"/>
</dbReference>
<evidence type="ECO:0000313" key="6">
    <source>
        <dbReference type="EMBL" id="OEH93678.1"/>
    </source>
</evidence>
<organism evidence="6 7">
    <name type="scientific">Bacillus solimangrovi</name>
    <dbReference type="NCBI Taxonomy" id="1305675"/>
    <lineage>
        <taxon>Bacteria</taxon>
        <taxon>Bacillati</taxon>
        <taxon>Bacillota</taxon>
        <taxon>Bacilli</taxon>
        <taxon>Bacillales</taxon>
        <taxon>Bacillaceae</taxon>
        <taxon>Bacillus</taxon>
    </lineage>
</organism>
<dbReference type="SUPFAM" id="SSF48179">
    <property type="entry name" value="6-phosphogluconate dehydrogenase C-terminal domain-like"/>
    <property type="match status" value="1"/>
</dbReference>
<dbReference type="PANTHER" id="PTHR11645:SF51">
    <property type="entry name" value="COME OPERON PROTEIN 4"/>
    <property type="match status" value="1"/>
</dbReference>
<dbReference type="Proteomes" id="UP000095209">
    <property type="component" value="Unassembled WGS sequence"/>
</dbReference>
<protein>
    <recommendedName>
        <fullName evidence="2">Pyrroline-5-carboxylate reductase</fullName>
        <shortName evidence="2">P5C reductase</shortName>
        <shortName evidence="2">P5CR</shortName>
        <ecNumber evidence="2">1.5.1.2</ecNumber>
    </recommendedName>
    <alternativeName>
        <fullName evidence="2">PCA reductase</fullName>
    </alternativeName>
</protein>
<keyword evidence="2" id="KW-0560">Oxidoreductase</keyword>
<comment type="subcellular location">
    <subcellularLocation>
        <location evidence="2">Cytoplasm</location>
    </subcellularLocation>
</comment>
<reference evidence="6 7" key="1">
    <citation type="submission" date="2016-08" db="EMBL/GenBank/DDBJ databases">
        <title>Genome of Bacillus solimangrovi GH2-4.</title>
        <authorList>
            <person name="Lim S."/>
            <person name="Kim B.-C."/>
        </authorList>
    </citation>
    <scope>NUCLEOTIDE SEQUENCE [LARGE SCALE GENOMIC DNA]</scope>
    <source>
        <strain evidence="6 7">GH2-4</strain>
    </source>
</reference>
<comment type="caution">
    <text evidence="6">The sequence shown here is derived from an EMBL/GenBank/DDBJ whole genome shotgun (WGS) entry which is preliminary data.</text>
</comment>
<evidence type="ECO:0000313" key="7">
    <source>
        <dbReference type="Proteomes" id="UP000095209"/>
    </source>
</evidence>
<dbReference type="EC" id="1.5.1.2" evidence="2"/>
<dbReference type="UniPathway" id="UPA00098">
    <property type="reaction ID" value="UER00361"/>
</dbReference>
<keyword evidence="2" id="KW-0641">Proline biosynthesis</keyword>
<evidence type="ECO:0000256" key="1">
    <source>
        <dbReference type="ARBA" id="ARBA00005525"/>
    </source>
</evidence>